<name>A0ABD3R128_9STRA</name>
<evidence type="ECO:0000313" key="2">
    <source>
        <dbReference type="Proteomes" id="UP001530377"/>
    </source>
</evidence>
<gene>
    <name evidence="1" type="ORF">ACHAXA_004423</name>
</gene>
<dbReference type="Gene3D" id="3.40.50.720">
    <property type="entry name" value="NAD(P)-binding Rossmann-like Domain"/>
    <property type="match status" value="1"/>
</dbReference>
<dbReference type="Gene3D" id="1.10.1040.10">
    <property type="entry name" value="N-(1-d-carboxylethyl)-l-norvaline Dehydrogenase, domain 2"/>
    <property type="match status" value="1"/>
</dbReference>
<dbReference type="PANTHER" id="PTHR38015">
    <property type="entry name" value="BLR6086 PROTEIN"/>
    <property type="match status" value="1"/>
</dbReference>
<evidence type="ECO:0008006" key="3">
    <source>
        <dbReference type="Google" id="ProtNLM"/>
    </source>
</evidence>
<dbReference type="InterPro" id="IPR051729">
    <property type="entry name" value="Opine/Lysopine_DH"/>
</dbReference>
<evidence type="ECO:0000313" key="1">
    <source>
        <dbReference type="EMBL" id="KAL3806619.1"/>
    </source>
</evidence>
<sequence>MSTSPPPPQTTLLIGGSNGTATLCAILGDRSNPHNANHTLRVATRSAGTYLNDDGSSPRVWRCGEKKHLSDLVSADFLPTRMLTHVGAPNSVFVYGGAGDDGGVRGGGVGSMSQIERAISGVSAPDDGGVADVIILACPVSAHLSLLRRVARALYNLDAAGLLGSSNRPPILVGTLYGAGGFDWQSRIAFYSERPDGFVKWKRPLGLFALKAFPYLCKSLKPGEVTLHGRFPQLQVAVSPSNAYTRRHAGMILDRVLQTATTGKSLEFLGLCADEKLGGDGAVLEEAAVLTKVGYGGSYPGRAIETAANARNAIMIAAHTHKQLKQAKEGVSGSAAASVAATLSHPTAMLPASTNVGPDGLPANMNAMPNPRALDVLLTQSLSDHADPKSSLGFLTCTLNSTNQILHPCILVALFGGDGKVDPDNAENDDGTIYWNPTKELTSLPRFYADGAAKPLAGELITAIAGGEMYFVIDALERLLSPRGYDPITALHGGEPIGRRVMNWLGNSPHDLGERSGLTGAALRREWRGTFGGDGDCEGGGEFGNATGLINREKLLAKLMSYGLSHNSRLGAVLSPCLIDESYVNSEDGTIRIRPNPATRFFTDDVQHGLCIYLGLAELLGFDLERDMKTTLYVVRRLQRWMKKEFVLPRGGNECKNGNQRRLIVGSARDLAETSAPQSFGVHSVQELKQFLRLDLFGERHQATAEDRLMGSELVSRL</sequence>
<protein>
    <recommendedName>
        <fullName evidence="3">Opine dehydrogenase domain-containing protein</fullName>
    </recommendedName>
</protein>
<organism evidence="1 2">
    <name type="scientific">Cyclostephanos tholiformis</name>
    <dbReference type="NCBI Taxonomy" id="382380"/>
    <lineage>
        <taxon>Eukaryota</taxon>
        <taxon>Sar</taxon>
        <taxon>Stramenopiles</taxon>
        <taxon>Ochrophyta</taxon>
        <taxon>Bacillariophyta</taxon>
        <taxon>Coscinodiscophyceae</taxon>
        <taxon>Thalassiosirophycidae</taxon>
        <taxon>Stephanodiscales</taxon>
        <taxon>Stephanodiscaceae</taxon>
        <taxon>Cyclostephanos</taxon>
    </lineage>
</organism>
<keyword evidence="2" id="KW-1185">Reference proteome</keyword>
<dbReference type="AlphaFoldDB" id="A0ABD3R128"/>
<reference evidence="1 2" key="1">
    <citation type="submission" date="2024-10" db="EMBL/GenBank/DDBJ databases">
        <title>Updated reference genomes for cyclostephanoid diatoms.</title>
        <authorList>
            <person name="Roberts W.R."/>
            <person name="Alverson A.J."/>
        </authorList>
    </citation>
    <scope>NUCLEOTIDE SEQUENCE [LARGE SCALE GENOMIC DNA]</scope>
    <source>
        <strain evidence="1 2">AJA228-03</strain>
    </source>
</reference>
<dbReference type="EMBL" id="JALLPB020000770">
    <property type="protein sequence ID" value="KAL3806619.1"/>
    <property type="molecule type" value="Genomic_DNA"/>
</dbReference>
<accession>A0ABD3R128</accession>
<comment type="caution">
    <text evidence="1">The sequence shown here is derived from an EMBL/GenBank/DDBJ whole genome shotgun (WGS) entry which is preliminary data.</text>
</comment>
<dbReference type="InterPro" id="IPR013328">
    <property type="entry name" value="6PGD_dom2"/>
</dbReference>
<dbReference type="Proteomes" id="UP001530377">
    <property type="component" value="Unassembled WGS sequence"/>
</dbReference>
<dbReference type="PANTHER" id="PTHR38015:SF1">
    <property type="entry name" value="OPINE DEHYDROGENASE DOMAIN-CONTAINING PROTEIN"/>
    <property type="match status" value="1"/>
</dbReference>
<proteinExistence type="predicted"/>